<keyword evidence="2 4" id="KW-0238">DNA-binding</keyword>
<dbReference type="PRINTS" id="PR00455">
    <property type="entry name" value="HTHTETR"/>
</dbReference>
<organism evidence="7 8">
    <name type="scientific">Mycolicibacterium komossense</name>
    <dbReference type="NCBI Taxonomy" id="1779"/>
    <lineage>
        <taxon>Bacteria</taxon>
        <taxon>Bacillati</taxon>
        <taxon>Actinomycetota</taxon>
        <taxon>Actinomycetes</taxon>
        <taxon>Mycobacteriales</taxon>
        <taxon>Mycobacteriaceae</taxon>
        <taxon>Mycolicibacterium</taxon>
    </lineage>
</organism>
<evidence type="ECO:0000256" key="4">
    <source>
        <dbReference type="PROSITE-ProRule" id="PRU00335"/>
    </source>
</evidence>
<evidence type="ECO:0000313" key="7">
    <source>
        <dbReference type="EMBL" id="MCV7229352.1"/>
    </source>
</evidence>
<evidence type="ECO:0000256" key="5">
    <source>
        <dbReference type="SAM" id="MobiDB-lite"/>
    </source>
</evidence>
<evidence type="ECO:0000256" key="3">
    <source>
        <dbReference type="ARBA" id="ARBA00023163"/>
    </source>
</evidence>
<gene>
    <name evidence="7" type="ORF">H7J73_25405</name>
</gene>
<dbReference type="InterPro" id="IPR050109">
    <property type="entry name" value="HTH-type_TetR-like_transc_reg"/>
</dbReference>
<dbReference type="Proteomes" id="UP001526201">
    <property type="component" value="Unassembled WGS sequence"/>
</dbReference>
<reference evidence="7 8" key="1">
    <citation type="journal article" date="2022" name="BMC Genomics">
        <title>Comparative genome analysis of mycobacteria focusing on tRNA and non-coding RNA.</title>
        <authorList>
            <person name="Behra P.R.K."/>
            <person name="Pettersson B.M.F."/>
            <person name="Ramesh M."/>
            <person name="Das S."/>
            <person name="Dasgupta S."/>
            <person name="Kirsebom L.A."/>
        </authorList>
    </citation>
    <scope>NUCLEOTIDE SEQUENCE [LARGE SCALE GENOMIC DNA]</scope>
    <source>
        <strain evidence="7 8">DSM 44078</strain>
    </source>
</reference>
<dbReference type="Gene3D" id="1.10.357.10">
    <property type="entry name" value="Tetracycline Repressor, domain 2"/>
    <property type="match status" value="1"/>
</dbReference>
<dbReference type="InterPro" id="IPR009057">
    <property type="entry name" value="Homeodomain-like_sf"/>
</dbReference>
<keyword evidence="1" id="KW-0805">Transcription regulation</keyword>
<dbReference type="EMBL" id="JACKTY010000041">
    <property type="protein sequence ID" value="MCV7229352.1"/>
    <property type="molecule type" value="Genomic_DNA"/>
</dbReference>
<protein>
    <submittedName>
        <fullName evidence="7">TetR/AcrR family transcriptional regulator</fullName>
    </submittedName>
</protein>
<dbReference type="PROSITE" id="PS50977">
    <property type="entry name" value="HTH_TETR_2"/>
    <property type="match status" value="1"/>
</dbReference>
<dbReference type="SUPFAM" id="SSF46689">
    <property type="entry name" value="Homeodomain-like"/>
    <property type="match status" value="1"/>
</dbReference>
<dbReference type="Pfam" id="PF00440">
    <property type="entry name" value="TetR_N"/>
    <property type="match status" value="1"/>
</dbReference>
<dbReference type="PANTHER" id="PTHR30055:SF234">
    <property type="entry name" value="HTH-TYPE TRANSCRIPTIONAL REGULATOR BETI"/>
    <property type="match status" value="1"/>
</dbReference>
<evidence type="ECO:0000256" key="1">
    <source>
        <dbReference type="ARBA" id="ARBA00023015"/>
    </source>
</evidence>
<evidence type="ECO:0000259" key="6">
    <source>
        <dbReference type="PROSITE" id="PS50977"/>
    </source>
</evidence>
<keyword evidence="3" id="KW-0804">Transcription</keyword>
<feature type="domain" description="HTH tetR-type" evidence="6">
    <location>
        <begin position="35"/>
        <end position="95"/>
    </location>
</feature>
<dbReference type="InterPro" id="IPR001647">
    <property type="entry name" value="HTH_TetR"/>
</dbReference>
<feature type="DNA-binding region" description="H-T-H motif" evidence="4">
    <location>
        <begin position="58"/>
        <end position="77"/>
    </location>
</feature>
<accession>A0ABT3CIT1</accession>
<dbReference type="PANTHER" id="PTHR30055">
    <property type="entry name" value="HTH-TYPE TRANSCRIPTIONAL REGULATOR RUTR"/>
    <property type="match status" value="1"/>
</dbReference>
<evidence type="ECO:0000313" key="8">
    <source>
        <dbReference type="Proteomes" id="UP001526201"/>
    </source>
</evidence>
<comment type="caution">
    <text evidence="7">The sequence shown here is derived from an EMBL/GenBank/DDBJ whole genome shotgun (WGS) entry which is preliminary data.</text>
</comment>
<evidence type="ECO:0000256" key="2">
    <source>
        <dbReference type="ARBA" id="ARBA00023125"/>
    </source>
</evidence>
<sequence length="202" mass="21812">MTLIGKSVKLSQPVLGPGKKTEDAGVHQSDSEIDSSTRGRILAATAEVLGRNGMTKLSLSEVALQAGVSRPTLYRWFASKEELLDAFGLWESYMFDSGINKVTAGLRGTEKLDAALRFIVSYQQSYSGVRMIDIEPGHVIGQMPSVIPVMRERLEKLLPGAKGAVAAATAVRVAVAHYVVRSDDADQFLAQLRHATGIKDRG</sequence>
<name>A0ABT3CIT1_9MYCO</name>
<keyword evidence="8" id="KW-1185">Reference proteome</keyword>
<proteinExistence type="predicted"/>
<feature type="region of interest" description="Disordered" evidence="5">
    <location>
        <begin position="13"/>
        <end position="33"/>
    </location>
</feature>